<evidence type="ECO:0000256" key="3">
    <source>
        <dbReference type="ARBA" id="ARBA00022679"/>
    </source>
</evidence>
<keyword evidence="6" id="KW-0479">Metal-binding</keyword>
<evidence type="ECO:0000256" key="4">
    <source>
        <dbReference type="ARBA" id="ARBA00022695"/>
    </source>
</evidence>
<keyword evidence="4" id="KW-0548">Nucleotidyltransferase</keyword>
<evidence type="ECO:0000256" key="5">
    <source>
        <dbReference type="ARBA" id="ARBA00022705"/>
    </source>
</evidence>
<dbReference type="InterPro" id="IPR003593">
    <property type="entry name" value="AAA+_ATPase"/>
</dbReference>
<feature type="compositionally biased region" description="Polar residues" evidence="12">
    <location>
        <begin position="606"/>
        <end position="615"/>
    </location>
</feature>
<reference evidence="14 15" key="1">
    <citation type="journal article" date="2015" name="Genome Announc.">
        <title>Expanding the biotechnology potential of lactobacilli through comparative genomics of 213 strains and associated genera.</title>
        <authorList>
            <person name="Sun Z."/>
            <person name="Harris H.M."/>
            <person name="McCann A."/>
            <person name="Guo C."/>
            <person name="Argimon S."/>
            <person name="Zhang W."/>
            <person name="Yang X."/>
            <person name="Jeffery I.B."/>
            <person name="Cooney J.C."/>
            <person name="Kagawa T.F."/>
            <person name="Liu W."/>
            <person name="Song Y."/>
            <person name="Salvetti E."/>
            <person name="Wrobel A."/>
            <person name="Rasinkangas P."/>
            <person name="Parkhill J."/>
            <person name="Rea M.C."/>
            <person name="O'Sullivan O."/>
            <person name="Ritari J."/>
            <person name="Douillard F.P."/>
            <person name="Paul Ross R."/>
            <person name="Yang R."/>
            <person name="Briner A.E."/>
            <person name="Felis G.E."/>
            <person name="de Vos W.M."/>
            <person name="Barrangou R."/>
            <person name="Klaenhammer T.R."/>
            <person name="Caufield P.W."/>
            <person name="Cui Y."/>
            <person name="Zhang H."/>
            <person name="O'Toole P.W."/>
        </authorList>
    </citation>
    <scope>NUCLEOTIDE SEQUENCE [LARGE SCALE GENOMIC DNA]</scope>
    <source>
        <strain evidence="14 15">DSM 8475</strain>
    </source>
</reference>
<evidence type="ECO:0000256" key="9">
    <source>
        <dbReference type="ARBA" id="ARBA00022840"/>
    </source>
</evidence>
<evidence type="ECO:0000256" key="2">
    <source>
        <dbReference type="ARBA" id="ARBA00012417"/>
    </source>
</evidence>
<dbReference type="FunFam" id="1.10.8.60:FF:000013">
    <property type="entry name" value="DNA polymerase III subunit gamma/tau"/>
    <property type="match status" value="1"/>
</dbReference>
<dbReference type="PRINTS" id="PR00300">
    <property type="entry name" value="CLPPROTEASEA"/>
</dbReference>
<dbReference type="Pfam" id="PF13177">
    <property type="entry name" value="DNA_pol3_delta2"/>
    <property type="match status" value="1"/>
</dbReference>
<evidence type="ECO:0000256" key="11">
    <source>
        <dbReference type="ARBA" id="ARBA00049244"/>
    </source>
</evidence>
<dbReference type="InterPro" id="IPR050238">
    <property type="entry name" value="DNA_Rep/Repair_Clamp_Loader"/>
</dbReference>
<dbReference type="Pfam" id="PF12169">
    <property type="entry name" value="DNA_pol3_gamma3"/>
    <property type="match status" value="1"/>
</dbReference>
<keyword evidence="5" id="KW-0235">DNA replication</keyword>
<dbReference type="CDD" id="cd00009">
    <property type="entry name" value="AAA"/>
    <property type="match status" value="1"/>
</dbReference>
<dbReference type="Proteomes" id="UP000051085">
    <property type="component" value="Unassembled WGS sequence"/>
</dbReference>
<dbReference type="InterPro" id="IPR027417">
    <property type="entry name" value="P-loop_NTPase"/>
</dbReference>
<accession>A0A922TIN4</accession>
<dbReference type="SUPFAM" id="SSF52540">
    <property type="entry name" value="P-loop containing nucleoside triphosphate hydrolases"/>
    <property type="match status" value="1"/>
</dbReference>
<feature type="region of interest" description="Disordered" evidence="12">
    <location>
        <begin position="366"/>
        <end position="389"/>
    </location>
</feature>
<dbReference type="Gene3D" id="1.10.8.60">
    <property type="match status" value="1"/>
</dbReference>
<dbReference type="GeneID" id="87978325"/>
<feature type="domain" description="AAA+ ATPase" evidence="13">
    <location>
        <begin position="37"/>
        <end position="179"/>
    </location>
</feature>
<dbReference type="Pfam" id="PF22608">
    <property type="entry name" value="DNAX_ATPase_lid"/>
    <property type="match status" value="1"/>
</dbReference>
<keyword evidence="10" id="KW-0239">DNA-directed DNA polymerase</keyword>
<dbReference type="SUPFAM" id="SSF48019">
    <property type="entry name" value="post-AAA+ oligomerization domain-like"/>
    <property type="match status" value="1"/>
</dbReference>
<keyword evidence="8" id="KW-0862">Zinc</keyword>
<dbReference type="Gene3D" id="3.40.50.300">
    <property type="entry name" value="P-loop containing nucleotide triphosphate hydrolases"/>
    <property type="match status" value="1"/>
</dbReference>
<dbReference type="InterPro" id="IPR045085">
    <property type="entry name" value="HLD_clamp_pol_III_gamma_tau"/>
</dbReference>
<dbReference type="PANTHER" id="PTHR11669">
    <property type="entry name" value="REPLICATION FACTOR C / DNA POLYMERASE III GAMMA-TAU SUBUNIT"/>
    <property type="match status" value="1"/>
</dbReference>
<keyword evidence="9" id="KW-0067">ATP-binding</keyword>
<evidence type="ECO:0000313" key="15">
    <source>
        <dbReference type="Proteomes" id="UP000051085"/>
    </source>
</evidence>
<protein>
    <recommendedName>
        <fullName evidence="2">DNA-directed DNA polymerase</fullName>
        <ecNumber evidence="2">2.7.7.7</ecNumber>
    </recommendedName>
</protein>
<dbReference type="Gene3D" id="1.20.272.10">
    <property type="match status" value="1"/>
</dbReference>
<dbReference type="GO" id="GO:0003677">
    <property type="term" value="F:DNA binding"/>
    <property type="evidence" value="ECO:0007669"/>
    <property type="project" value="InterPro"/>
</dbReference>
<dbReference type="SMART" id="SM00382">
    <property type="entry name" value="AAA"/>
    <property type="match status" value="1"/>
</dbReference>
<evidence type="ECO:0000256" key="7">
    <source>
        <dbReference type="ARBA" id="ARBA00022741"/>
    </source>
</evidence>
<dbReference type="InterPro" id="IPR022754">
    <property type="entry name" value="DNA_pol_III_gamma-3"/>
</dbReference>
<feature type="compositionally biased region" description="Low complexity" evidence="12">
    <location>
        <begin position="549"/>
        <end position="580"/>
    </location>
</feature>
<feature type="compositionally biased region" description="Acidic residues" evidence="12">
    <location>
        <begin position="592"/>
        <end position="601"/>
    </location>
</feature>
<dbReference type="FunFam" id="3.40.50.300:FF:000014">
    <property type="entry name" value="DNA polymerase III subunit gamma/tau"/>
    <property type="match status" value="1"/>
</dbReference>
<dbReference type="PANTHER" id="PTHR11669:SF0">
    <property type="entry name" value="PROTEIN STICHEL-LIKE 2"/>
    <property type="match status" value="1"/>
</dbReference>
<dbReference type="GO" id="GO:0003887">
    <property type="term" value="F:DNA-directed DNA polymerase activity"/>
    <property type="evidence" value="ECO:0007669"/>
    <property type="project" value="UniProtKB-KW"/>
</dbReference>
<evidence type="ECO:0000256" key="12">
    <source>
        <dbReference type="SAM" id="MobiDB-lite"/>
    </source>
</evidence>
<dbReference type="InterPro" id="IPR012763">
    <property type="entry name" value="DNA_pol_III_sug/sutau_N"/>
</dbReference>
<comment type="catalytic activity">
    <reaction evidence="11">
        <text>DNA(n) + a 2'-deoxyribonucleoside 5'-triphosphate = DNA(n+1) + diphosphate</text>
        <dbReference type="Rhea" id="RHEA:22508"/>
        <dbReference type="Rhea" id="RHEA-COMP:17339"/>
        <dbReference type="Rhea" id="RHEA-COMP:17340"/>
        <dbReference type="ChEBI" id="CHEBI:33019"/>
        <dbReference type="ChEBI" id="CHEBI:61560"/>
        <dbReference type="ChEBI" id="CHEBI:173112"/>
        <dbReference type="EC" id="2.7.7.7"/>
    </reaction>
</comment>
<dbReference type="GO" id="GO:0005524">
    <property type="term" value="F:ATP binding"/>
    <property type="evidence" value="ECO:0007669"/>
    <property type="project" value="UniProtKB-KW"/>
</dbReference>
<comment type="caution">
    <text evidence="14">The sequence shown here is derived from an EMBL/GenBank/DDBJ whole genome shotgun (WGS) entry which is preliminary data.</text>
</comment>
<dbReference type="GO" id="GO:0046872">
    <property type="term" value="F:metal ion binding"/>
    <property type="evidence" value="ECO:0007669"/>
    <property type="project" value="UniProtKB-KW"/>
</dbReference>
<keyword evidence="3" id="KW-0808">Transferase</keyword>
<evidence type="ECO:0000256" key="1">
    <source>
        <dbReference type="ARBA" id="ARBA00006360"/>
    </source>
</evidence>
<sequence>MSYQALYRVWRPQRFDELVGQQIVTQTLKNAIITNQISHAYLFAGPRGTGKTSAAKIFAKAVNCHHSKDGEPCNQCDICQAITKGQLNDVIEIDAASNNGVEEIRDIRDKAKYAPTQADYKVYIIDEVHMLSTGAFNALLKTLEEPPANVIFILATTEPHKIPLTIISRVQRFDFRRISAQDAFDRMKYILDQKKVDYEEKALWVIANAAEGGMRDALSILDQVLSFSDNEVKLDDALLVTGSVTKQLLKKYFLELAHHESANALDTMKDILTEGKDGQRFIEDLISFIRDVLLYQESPDLISVAATGLKDEDFKSLSAAVSATSLYRMIDELNDIQEEMRFTTHPDVYLEVLTVKLCQIKDQPTPADAQAVPQQDTTAQPAQPSPAADATIKQLQQEVQQLQQTVQQLKTSGGAVAKKPAQPRVKQRKVQVNLGQIYPVLGAATRKDLVNIQNLWEDMLNHLTVPQRSLLHVSKPVAASATGVIVAFNYAFLFQEATTDDNLIAAMEGAFQQLMGTEYKVVFVPKNKWPQIRQNYIKEHGLDRRKPATGKTTASAAPKSAASQAPSQATTAAPASQPTVPASPEPPLPEEPPVDGDDDGPADNQPAHSAASQDPVTAAKQLFGDDIVKIEDN</sequence>
<evidence type="ECO:0000313" key="14">
    <source>
        <dbReference type="EMBL" id="KRM36033.1"/>
    </source>
</evidence>
<evidence type="ECO:0000256" key="10">
    <source>
        <dbReference type="ARBA" id="ARBA00022932"/>
    </source>
</evidence>
<gene>
    <name evidence="14" type="ORF">FD34_GL000293</name>
</gene>
<dbReference type="InterPro" id="IPR001270">
    <property type="entry name" value="ClpA/B"/>
</dbReference>
<comment type="similarity">
    <text evidence="1">Belongs to the DnaX/STICHEL family.</text>
</comment>
<evidence type="ECO:0000256" key="6">
    <source>
        <dbReference type="ARBA" id="ARBA00022723"/>
    </source>
</evidence>
<keyword evidence="7" id="KW-0547">Nucleotide-binding</keyword>
<dbReference type="GO" id="GO:0006261">
    <property type="term" value="P:DNA-templated DNA replication"/>
    <property type="evidence" value="ECO:0007669"/>
    <property type="project" value="TreeGrafter"/>
</dbReference>
<feature type="region of interest" description="Disordered" evidence="12">
    <location>
        <begin position="538"/>
        <end position="633"/>
    </location>
</feature>
<evidence type="ECO:0000256" key="8">
    <source>
        <dbReference type="ARBA" id="ARBA00022833"/>
    </source>
</evidence>
<dbReference type="EMBL" id="AZGO01000055">
    <property type="protein sequence ID" value="KRM36033.1"/>
    <property type="molecule type" value="Genomic_DNA"/>
</dbReference>
<dbReference type="CDD" id="cd18137">
    <property type="entry name" value="HLD_clamp_pol_III_gamma_tau"/>
    <property type="match status" value="1"/>
</dbReference>
<feature type="compositionally biased region" description="Pro residues" evidence="12">
    <location>
        <begin position="581"/>
        <end position="591"/>
    </location>
</feature>
<name>A0A922TIN4_9LACO</name>
<dbReference type="RefSeq" id="WP_057807449.1">
    <property type="nucleotide sequence ID" value="NZ_AZGO01000055.1"/>
</dbReference>
<dbReference type="InterPro" id="IPR008921">
    <property type="entry name" value="DNA_pol3_clamp-load_cplx_C"/>
</dbReference>
<dbReference type="EC" id="2.7.7.7" evidence="2"/>
<organism evidence="14 15">
    <name type="scientific">Limosilactobacillus pontis DSM 8475</name>
    <dbReference type="NCBI Taxonomy" id="1423794"/>
    <lineage>
        <taxon>Bacteria</taxon>
        <taxon>Bacillati</taxon>
        <taxon>Bacillota</taxon>
        <taxon>Bacilli</taxon>
        <taxon>Lactobacillales</taxon>
        <taxon>Lactobacillaceae</taxon>
        <taxon>Limosilactobacillus</taxon>
    </lineage>
</organism>
<dbReference type="AlphaFoldDB" id="A0A922TIN4"/>
<dbReference type="GO" id="GO:0009360">
    <property type="term" value="C:DNA polymerase III complex"/>
    <property type="evidence" value="ECO:0007669"/>
    <property type="project" value="InterPro"/>
</dbReference>
<dbReference type="NCBIfam" id="TIGR02397">
    <property type="entry name" value="dnaX_nterm"/>
    <property type="match status" value="1"/>
</dbReference>
<evidence type="ECO:0000259" key="13">
    <source>
        <dbReference type="SMART" id="SM00382"/>
    </source>
</evidence>
<proteinExistence type="inferred from homology"/>
<dbReference type="NCBIfam" id="NF004046">
    <property type="entry name" value="PRK05563.1"/>
    <property type="match status" value="1"/>
</dbReference>